<feature type="domain" description="Spermatogenesis-associated protein 20-like TRX" evidence="3">
    <location>
        <begin position="49"/>
        <end position="210"/>
    </location>
</feature>
<sequence>MTKFFTALLPIVLATFAACECCGQEMPTQETPKQESASEQSVKHTYPANRLAGESSLYLLQHAHNPVDWYPWGEAAFEKAKRENKMVFLSVGYAACHWCHVMERESFVDREIAALLNERFVCIKVDREQRPDVDQIYMLAVQIVSRGNGGWPMSVFLTPKGKPFWAGTYFPARTGDRGQSTGFLSILRQIDQAWTTQRDAVQTQADALTLMIKANRSGVAEDEIETATAALNQNLIERVAESLKEQFDPVFGGFGYSESQPNRPKFPEPSNLYFLMDRIERKSTSSAEREHALTMLTRTLDGMISGAMFDHIGGGFHRYSVDRRWQIPHFEKMLYDNGQLASVYARAYKLTQRQEYRDVAIAICDFVLRELTNENATFYSSLDADSEGEEGKFYRWSKQEIEKLEKSLSGFDLFATVYQFHGKPNFEGEFFAPESKRSLTEIAKQRDQSYESLRDALQEVKDELREIRDQRERPLRDEKVLAAWNGLMIAGLADCGRLLDRPEYVDAAKQAADHLLRKLAADDGVLRRDYATGSKKLGGYLDDYAFLVSGLIALHRADGEAKWLRAAESLTEKQIELFWDDKARGFFFTTAEQSLLIVRMKNPTDGALPAGASVAAENLLYLQKHSDAFAEKDYLGKLAVTAAAVIKQNPAAAPRMAAVLADYVE</sequence>
<dbReference type="Gene3D" id="3.40.30.10">
    <property type="entry name" value="Glutaredoxin"/>
    <property type="match status" value="1"/>
</dbReference>
<dbReference type="SUPFAM" id="SSF48208">
    <property type="entry name" value="Six-hairpin glycosidases"/>
    <property type="match status" value="1"/>
</dbReference>
<dbReference type="PANTHER" id="PTHR42899:SF1">
    <property type="entry name" value="SPERMATOGENESIS-ASSOCIATED PROTEIN 20"/>
    <property type="match status" value="1"/>
</dbReference>
<gene>
    <name evidence="4" type="ORF">RMSM_01837</name>
</gene>
<dbReference type="SUPFAM" id="SSF52833">
    <property type="entry name" value="Thioredoxin-like"/>
    <property type="match status" value="1"/>
</dbReference>
<dbReference type="Pfam" id="PF03190">
    <property type="entry name" value="Thioredox_DsbH"/>
    <property type="match status" value="1"/>
</dbReference>
<evidence type="ECO:0000256" key="2">
    <source>
        <dbReference type="SAM" id="SignalP"/>
    </source>
</evidence>
<dbReference type="EMBL" id="ANOG01000266">
    <property type="protein sequence ID" value="EMI21253.1"/>
    <property type="molecule type" value="Genomic_DNA"/>
</dbReference>
<feature type="coiled-coil region" evidence="1">
    <location>
        <begin position="443"/>
        <end position="473"/>
    </location>
</feature>
<dbReference type="Gene3D" id="1.50.10.10">
    <property type="match status" value="1"/>
</dbReference>
<dbReference type="InterPro" id="IPR008928">
    <property type="entry name" value="6-hairpin_glycosidase_sf"/>
</dbReference>
<dbReference type="InterPro" id="IPR024705">
    <property type="entry name" value="Ssp411"/>
</dbReference>
<dbReference type="PIRSF" id="PIRSF006402">
    <property type="entry name" value="UCP006402_thioredoxin"/>
    <property type="match status" value="1"/>
</dbReference>
<evidence type="ECO:0000256" key="1">
    <source>
        <dbReference type="SAM" id="Coils"/>
    </source>
</evidence>
<dbReference type="RefSeq" id="WP_008694167.1">
    <property type="nucleotide sequence ID" value="NZ_ANOG01000266.1"/>
</dbReference>
<name>M5RPI7_9BACT</name>
<evidence type="ECO:0000313" key="4">
    <source>
        <dbReference type="EMBL" id="EMI21253.1"/>
    </source>
</evidence>
<feature type="signal peptide" evidence="2">
    <location>
        <begin position="1"/>
        <end position="17"/>
    </location>
</feature>
<dbReference type="PATRIC" id="fig|1265738.3.peg.1830"/>
<accession>M5RPI7</accession>
<dbReference type="Gene3D" id="1.50.10.20">
    <property type="match status" value="1"/>
</dbReference>
<dbReference type="InterPro" id="IPR012341">
    <property type="entry name" value="6hp_glycosidase-like_sf"/>
</dbReference>
<dbReference type="PANTHER" id="PTHR42899">
    <property type="entry name" value="SPERMATOGENESIS-ASSOCIATED PROTEIN 20"/>
    <property type="match status" value="1"/>
</dbReference>
<reference evidence="4 5" key="1">
    <citation type="journal article" date="2013" name="Mar. Genomics">
        <title>Expression of sulfatases in Rhodopirellula baltica and the diversity of sulfatases in the genus Rhodopirellula.</title>
        <authorList>
            <person name="Wegner C.E."/>
            <person name="Richter-Heitmann T."/>
            <person name="Klindworth A."/>
            <person name="Klockow C."/>
            <person name="Richter M."/>
            <person name="Achstetter T."/>
            <person name="Glockner F.O."/>
            <person name="Harder J."/>
        </authorList>
    </citation>
    <scope>NUCLEOTIDE SEQUENCE [LARGE SCALE GENOMIC DNA]</scope>
    <source>
        <strain evidence="4 5">SM1</strain>
    </source>
</reference>
<evidence type="ECO:0000259" key="3">
    <source>
        <dbReference type="Pfam" id="PF03190"/>
    </source>
</evidence>
<protein>
    <submittedName>
        <fullName evidence="4">Spermatogenesis-associated protein 20</fullName>
    </submittedName>
</protein>
<keyword evidence="5" id="KW-1185">Reference proteome</keyword>
<keyword evidence="2" id="KW-0732">Signal</keyword>
<dbReference type="InterPro" id="IPR004879">
    <property type="entry name" value="Ssp411-like_TRX"/>
</dbReference>
<feature type="chain" id="PRO_5004070909" evidence="2">
    <location>
        <begin position="18"/>
        <end position="665"/>
    </location>
</feature>
<dbReference type="GO" id="GO:0005975">
    <property type="term" value="P:carbohydrate metabolic process"/>
    <property type="evidence" value="ECO:0007669"/>
    <property type="project" value="InterPro"/>
</dbReference>
<keyword evidence="1" id="KW-0175">Coiled coil</keyword>
<dbReference type="InterPro" id="IPR036249">
    <property type="entry name" value="Thioredoxin-like_sf"/>
</dbReference>
<dbReference type="PROSITE" id="PS51257">
    <property type="entry name" value="PROKAR_LIPOPROTEIN"/>
    <property type="match status" value="1"/>
</dbReference>
<evidence type="ECO:0000313" key="5">
    <source>
        <dbReference type="Proteomes" id="UP000011991"/>
    </source>
</evidence>
<proteinExistence type="predicted"/>
<dbReference type="CDD" id="cd02955">
    <property type="entry name" value="SSP411"/>
    <property type="match status" value="1"/>
</dbReference>
<organism evidence="4 5">
    <name type="scientific">Rhodopirellula maiorica SM1</name>
    <dbReference type="NCBI Taxonomy" id="1265738"/>
    <lineage>
        <taxon>Bacteria</taxon>
        <taxon>Pseudomonadati</taxon>
        <taxon>Planctomycetota</taxon>
        <taxon>Planctomycetia</taxon>
        <taxon>Pirellulales</taxon>
        <taxon>Pirellulaceae</taxon>
        <taxon>Novipirellula</taxon>
    </lineage>
</organism>
<dbReference type="AlphaFoldDB" id="M5RPI7"/>
<dbReference type="Proteomes" id="UP000011991">
    <property type="component" value="Unassembled WGS sequence"/>
</dbReference>
<comment type="caution">
    <text evidence="4">The sequence shown here is derived from an EMBL/GenBank/DDBJ whole genome shotgun (WGS) entry which is preliminary data.</text>
</comment>
<dbReference type="OrthoDB" id="9762614at2"/>